<proteinExistence type="predicted"/>
<reference evidence="1" key="1">
    <citation type="submission" date="2020-01" db="EMBL/GenBank/DDBJ databases">
        <title>Genome Sequencing of Three Apophysomyces-Like Fungal Strains Confirms a Novel Fungal Genus in the Mucoromycota with divergent Burkholderia-like Endosymbiotic Bacteria.</title>
        <authorList>
            <person name="Stajich J.E."/>
            <person name="Macias A.M."/>
            <person name="Carter-House D."/>
            <person name="Lovett B."/>
            <person name="Kasson L.R."/>
            <person name="Berry K."/>
            <person name="Grigoriev I."/>
            <person name="Chang Y."/>
            <person name="Spatafora J."/>
            <person name="Kasson M.T."/>
        </authorList>
    </citation>
    <scope>NUCLEOTIDE SEQUENCE</scope>
    <source>
        <strain evidence="1">NRRL A-21654</strain>
    </source>
</reference>
<protein>
    <submittedName>
        <fullName evidence="1">Uncharacterized protein</fullName>
    </submittedName>
</protein>
<accession>A0A8H7EKX9</accession>
<dbReference type="AlphaFoldDB" id="A0A8H7EKX9"/>
<dbReference type="OrthoDB" id="2288930at2759"/>
<name>A0A8H7EKX9_9FUNG</name>
<gene>
    <name evidence="1" type="ORF">EC973_006740</name>
</gene>
<evidence type="ECO:0000313" key="2">
    <source>
        <dbReference type="Proteomes" id="UP000605846"/>
    </source>
</evidence>
<comment type="caution">
    <text evidence="1">The sequence shown here is derived from an EMBL/GenBank/DDBJ whole genome shotgun (WGS) entry which is preliminary data.</text>
</comment>
<sequence length="440" mass="50618">MSTTDKPKTRISGIKNHYKYRKWLEEHLSQDNPDLDYFSFAELVSNSKVTTNLLYKDLLMKLSKNQSLKVMNIAQRANSIFNQRNKQQQTQFKQQYQEYWQEREDADAASQINSNIIKTVVDLNQMTTTSIINKAAELHHVEANQTTSSDDFAEELHSIIEQSNEFASDQVGSVDILDLSSPTVSSMLEEQTCEKEYDNIKSAASATPIVLTENAKRLIKQIHEAHLTTRAIKRTLIEFSYQHDIDPIIHHDAQFLDRTVTHFLDLMASPNNPLSTTILERTAAVHTTIYIINQLFLSNNDIVELAWLERECAATEKSKWDGILFKVGQRDVSIALVEFSGGFNDKTSTIKESWDIEKLYTKMLKIFNDTDPIPKAMYCVRFYANVMYFEKLCKYRGSMVRSTITSFVVPTTPRLVKKYVEQIPDLLAWKDDVVNQTLNL</sequence>
<evidence type="ECO:0000313" key="1">
    <source>
        <dbReference type="EMBL" id="KAF7720647.1"/>
    </source>
</evidence>
<keyword evidence="2" id="KW-1185">Reference proteome</keyword>
<dbReference type="EMBL" id="JABAYA010000445">
    <property type="protein sequence ID" value="KAF7720647.1"/>
    <property type="molecule type" value="Genomic_DNA"/>
</dbReference>
<dbReference type="Proteomes" id="UP000605846">
    <property type="component" value="Unassembled WGS sequence"/>
</dbReference>
<organism evidence="1 2">
    <name type="scientific">Apophysomyces ossiformis</name>
    <dbReference type="NCBI Taxonomy" id="679940"/>
    <lineage>
        <taxon>Eukaryota</taxon>
        <taxon>Fungi</taxon>
        <taxon>Fungi incertae sedis</taxon>
        <taxon>Mucoromycota</taxon>
        <taxon>Mucoromycotina</taxon>
        <taxon>Mucoromycetes</taxon>
        <taxon>Mucorales</taxon>
        <taxon>Mucorineae</taxon>
        <taxon>Mucoraceae</taxon>
        <taxon>Apophysomyces</taxon>
    </lineage>
</organism>